<keyword evidence="2" id="KW-0430">Lectin</keyword>
<name>A0A4D9DSB3_9SAUR</name>
<proteinExistence type="predicted"/>
<evidence type="ECO:0000313" key="3">
    <source>
        <dbReference type="Proteomes" id="UP000297703"/>
    </source>
</evidence>
<feature type="compositionally biased region" description="Polar residues" evidence="1">
    <location>
        <begin position="130"/>
        <end position="146"/>
    </location>
</feature>
<reference evidence="2 3" key="1">
    <citation type="submission" date="2019-04" db="EMBL/GenBank/DDBJ databases">
        <title>Draft genome of the big-headed turtle Platysternon megacephalum.</title>
        <authorList>
            <person name="Gong S."/>
        </authorList>
    </citation>
    <scope>NUCLEOTIDE SEQUENCE [LARGE SCALE GENOMIC DNA]</scope>
    <source>
        <strain evidence="2">DO16091913</strain>
        <tissue evidence="2">Muscle</tissue>
    </source>
</reference>
<sequence>MSLWTLEVLTDFIDSQLTQSSLHLGKGKSVHTPDISSKLGMFVVHFLNSTQKTLFPHRTQPPPSLVQVQGIRNRWFMRSWTLDLNVAGSGGLCLASPMGVPRLPQAMQVFKPPSHWAIRLMDSNRDLGEGNSSHPSGVSPTTIHHG</sequence>
<comment type="caution">
    <text evidence="2">The sequence shown here is derived from an EMBL/GenBank/DDBJ whole genome shotgun (WGS) entry which is preliminary data.</text>
</comment>
<accession>A0A4D9DSB3</accession>
<feature type="region of interest" description="Disordered" evidence="1">
    <location>
        <begin position="124"/>
        <end position="146"/>
    </location>
</feature>
<keyword evidence="3" id="KW-1185">Reference proteome</keyword>
<evidence type="ECO:0000313" key="2">
    <source>
        <dbReference type="EMBL" id="TFJ99814.1"/>
    </source>
</evidence>
<reference evidence="2 3" key="2">
    <citation type="submission" date="2019-04" db="EMBL/GenBank/DDBJ databases">
        <title>The genome sequence of big-headed turtle.</title>
        <authorList>
            <person name="Gong S."/>
        </authorList>
    </citation>
    <scope>NUCLEOTIDE SEQUENCE [LARGE SCALE GENOMIC DNA]</scope>
    <source>
        <strain evidence="2">DO16091913</strain>
        <tissue evidence="2">Muscle</tissue>
    </source>
</reference>
<organism evidence="2 3">
    <name type="scientific">Platysternon megacephalum</name>
    <name type="common">big-headed turtle</name>
    <dbReference type="NCBI Taxonomy" id="55544"/>
    <lineage>
        <taxon>Eukaryota</taxon>
        <taxon>Metazoa</taxon>
        <taxon>Chordata</taxon>
        <taxon>Craniata</taxon>
        <taxon>Vertebrata</taxon>
        <taxon>Euteleostomi</taxon>
        <taxon>Archelosauria</taxon>
        <taxon>Testudinata</taxon>
        <taxon>Testudines</taxon>
        <taxon>Cryptodira</taxon>
        <taxon>Durocryptodira</taxon>
        <taxon>Testudinoidea</taxon>
        <taxon>Platysternidae</taxon>
        <taxon>Platysternon</taxon>
    </lineage>
</organism>
<evidence type="ECO:0000256" key="1">
    <source>
        <dbReference type="SAM" id="MobiDB-lite"/>
    </source>
</evidence>
<dbReference type="AlphaFoldDB" id="A0A4D9DSB3"/>
<dbReference type="GO" id="GO:0030246">
    <property type="term" value="F:carbohydrate binding"/>
    <property type="evidence" value="ECO:0007669"/>
    <property type="project" value="UniProtKB-KW"/>
</dbReference>
<gene>
    <name evidence="2" type="ORF">DR999_PMT18143</name>
</gene>
<protein>
    <submittedName>
        <fullName evidence="2">C-type lectin domain family 1 member A-like</fullName>
    </submittedName>
</protein>
<dbReference type="Proteomes" id="UP000297703">
    <property type="component" value="Unassembled WGS sequence"/>
</dbReference>
<dbReference type="EMBL" id="QXTE01000304">
    <property type="protein sequence ID" value="TFJ99814.1"/>
    <property type="molecule type" value="Genomic_DNA"/>
</dbReference>